<gene>
    <name evidence="2" type="ORF">JJE72_16605</name>
</gene>
<evidence type="ECO:0000259" key="1">
    <source>
        <dbReference type="SMART" id="SM01126"/>
    </source>
</evidence>
<feature type="domain" description="ISXO2-like transposase" evidence="1">
    <location>
        <begin position="36"/>
        <end position="180"/>
    </location>
</feature>
<dbReference type="InterPro" id="IPR024445">
    <property type="entry name" value="Tnp_ISXO2-like"/>
</dbReference>
<proteinExistence type="predicted"/>
<evidence type="ECO:0000313" key="3">
    <source>
        <dbReference type="Proteomes" id="UP000639051"/>
    </source>
</evidence>
<dbReference type="Pfam" id="PF12762">
    <property type="entry name" value="DDE_Tnp_IS1595"/>
    <property type="match status" value="1"/>
</dbReference>
<comment type="caution">
    <text evidence="2">The sequence shown here is derived from an EMBL/GenBank/DDBJ whole genome shotgun (WGS) entry which is preliminary data.</text>
</comment>
<keyword evidence="3" id="KW-1185">Reference proteome</keyword>
<dbReference type="EMBL" id="JAERRC010000044">
    <property type="protein sequence ID" value="MBL0707116.1"/>
    <property type="molecule type" value="Genomic_DNA"/>
</dbReference>
<dbReference type="NCBIfam" id="NF033547">
    <property type="entry name" value="transpos_IS1595"/>
    <property type="match status" value="1"/>
</dbReference>
<name>A0ABS1K642_9MICC</name>
<accession>A0ABS1K642</accession>
<dbReference type="SMART" id="SM01126">
    <property type="entry name" value="DDE_Tnp_IS1595"/>
    <property type="match status" value="1"/>
</dbReference>
<organism evidence="2 3">
    <name type="scientific">Sinomonas cellulolyticus</name>
    <dbReference type="NCBI Taxonomy" id="2801916"/>
    <lineage>
        <taxon>Bacteria</taxon>
        <taxon>Bacillati</taxon>
        <taxon>Actinomycetota</taxon>
        <taxon>Actinomycetes</taxon>
        <taxon>Micrococcales</taxon>
        <taxon>Micrococcaceae</taxon>
        <taxon>Sinomonas</taxon>
    </lineage>
</organism>
<evidence type="ECO:0000313" key="2">
    <source>
        <dbReference type="EMBL" id="MBL0707116.1"/>
    </source>
</evidence>
<dbReference type="Proteomes" id="UP000639051">
    <property type="component" value="Unassembled WGS sequence"/>
</dbReference>
<dbReference type="RefSeq" id="WP_189694418.1">
    <property type="nucleotide sequence ID" value="NZ_BNCM01000010.1"/>
</dbReference>
<sequence length="222" mass="25031">MSALGLQRVLGLNSYETAWAWMHTLRRAMVRPERELLSGLVEVDESFIGGVHRGLPGVGPDKISVLIAAEHLDHNRIGRVRLEPGPADRRLALVKFGQRVVEPGSTIRTDGARQLRRFADLGYQHEYFTQLGSDIPAHVNMPAVHMAASQLKRWIDGTLHQGISREQLAYYLDEFTFRFNRRTSTSRGLLFYRLLQQATNTDPAPLKDLVIQNDADPVVPRA</sequence>
<reference evidence="2 3" key="1">
    <citation type="submission" date="2021-01" db="EMBL/GenBank/DDBJ databases">
        <title>Genome public.</title>
        <authorList>
            <person name="Liu C."/>
            <person name="Sun Q."/>
        </authorList>
    </citation>
    <scope>NUCLEOTIDE SEQUENCE [LARGE SCALE GENOMIC DNA]</scope>
    <source>
        <strain evidence="2 3">JC656</strain>
    </source>
</reference>
<protein>
    <submittedName>
        <fullName evidence="2">IS1595 family transposase</fullName>
    </submittedName>
</protein>